<reference evidence="9 10" key="1">
    <citation type="submission" date="2016-12" db="EMBL/GenBank/DDBJ databases">
        <title>Comparative genomics of Bartonella apis.</title>
        <authorList>
            <person name="Engel P."/>
        </authorList>
    </citation>
    <scope>NUCLEOTIDE SEQUENCE [LARGE SCALE GENOMIC DNA]</scope>
    <source>
        <strain evidence="9 10">PEB0149</strain>
    </source>
</reference>
<feature type="transmembrane region" description="Helical" evidence="8">
    <location>
        <begin position="301"/>
        <end position="318"/>
    </location>
</feature>
<feature type="transmembrane region" description="Helical" evidence="8">
    <location>
        <begin position="215"/>
        <end position="236"/>
    </location>
</feature>
<sequence length="359" mass="38087">MVATLFSYHPVEGDRSIRGKIAIFLLLALFFTSVYCGLVLGAYDVSISDFLKSVIRNGFLESSKSRDYLVLVNIRPPRVILAALVGSALAISGVLMQGLFRNPLADPGIMGVSSGSALGAVIIIVGSSLLPPFFISFFGSFTIVTGAFTSGLITTIILYFIATRNNRTSVATMLLAGIALSALCAAILGFLIFIANDNQLRDITFWNLGSLAGATWSRVAIACPFILTGLVIAPFLSRGMNALSLDEAVAGNLGFEVQRLKYLTIFLVAFMCGGAVSVSGNIGFIGIIVPHILRLTIGPDHRFLIPCSALLGASMLIITDTVSRIVVAPAELPIGIITALIGGPFFLWILLKQRGTLNP</sequence>
<evidence type="ECO:0000256" key="2">
    <source>
        <dbReference type="ARBA" id="ARBA00007935"/>
    </source>
</evidence>
<feature type="transmembrane region" description="Helical" evidence="8">
    <location>
        <begin position="141"/>
        <end position="162"/>
    </location>
</feature>
<dbReference type="RefSeq" id="WP_075870089.1">
    <property type="nucleotide sequence ID" value="NZ_CALYQA010000001.1"/>
</dbReference>
<dbReference type="PANTHER" id="PTHR30472:SF25">
    <property type="entry name" value="ABC TRANSPORTER PERMEASE PROTEIN MJ0876-RELATED"/>
    <property type="match status" value="1"/>
</dbReference>
<keyword evidence="3" id="KW-0813">Transport</keyword>
<accession>A0A1R0F884</accession>
<dbReference type="OrthoDB" id="9811975at2"/>
<feature type="transmembrane region" description="Helical" evidence="8">
    <location>
        <begin position="79"/>
        <end position="100"/>
    </location>
</feature>
<feature type="transmembrane region" description="Helical" evidence="8">
    <location>
        <begin position="174"/>
        <end position="195"/>
    </location>
</feature>
<dbReference type="FunFam" id="1.10.3470.10:FF:000001">
    <property type="entry name" value="Vitamin B12 ABC transporter permease BtuC"/>
    <property type="match status" value="1"/>
</dbReference>
<keyword evidence="10" id="KW-1185">Reference proteome</keyword>
<proteinExistence type="inferred from homology"/>
<feature type="transmembrane region" description="Helical" evidence="8">
    <location>
        <begin position="21"/>
        <end position="43"/>
    </location>
</feature>
<evidence type="ECO:0000313" key="10">
    <source>
        <dbReference type="Proteomes" id="UP000187344"/>
    </source>
</evidence>
<dbReference type="PANTHER" id="PTHR30472">
    <property type="entry name" value="FERRIC ENTEROBACTIN TRANSPORT SYSTEM PERMEASE PROTEIN"/>
    <property type="match status" value="1"/>
</dbReference>
<evidence type="ECO:0000256" key="4">
    <source>
        <dbReference type="ARBA" id="ARBA00022475"/>
    </source>
</evidence>
<evidence type="ECO:0000256" key="5">
    <source>
        <dbReference type="ARBA" id="ARBA00022692"/>
    </source>
</evidence>
<evidence type="ECO:0000256" key="8">
    <source>
        <dbReference type="SAM" id="Phobius"/>
    </source>
</evidence>
<evidence type="ECO:0000256" key="7">
    <source>
        <dbReference type="ARBA" id="ARBA00023136"/>
    </source>
</evidence>
<dbReference type="AlphaFoldDB" id="A0A1R0F884"/>
<feature type="transmembrane region" description="Helical" evidence="8">
    <location>
        <begin position="112"/>
        <end position="135"/>
    </location>
</feature>
<dbReference type="Gene3D" id="1.10.3470.10">
    <property type="entry name" value="ABC transporter involved in vitamin B12 uptake, BtuC"/>
    <property type="match status" value="1"/>
</dbReference>
<dbReference type="InterPro" id="IPR000522">
    <property type="entry name" value="ABC_transptr_permease_BtuC"/>
</dbReference>
<keyword evidence="6 8" id="KW-1133">Transmembrane helix</keyword>
<comment type="caution">
    <text evidence="9">The sequence shown here is derived from an EMBL/GenBank/DDBJ whole genome shotgun (WGS) entry which is preliminary data.</text>
</comment>
<keyword evidence="4" id="KW-1003">Cell membrane</keyword>
<comment type="subcellular location">
    <subcellularLocation>
        <location evidence="1">Cell membrane</location>
        <topology evidence="1">Multi-pass membrane protein</topology>
    </subcellularLocation>
</comment>
<evidence type="ECO:0000256" key="3">
    <source>
        <dbReference type="ARBA" id="ARBA00022448"/>
    </source>
</evidence>
<organism evidence="9 10">
    <name type="scientific">Bartonella apis</name>
    <dbReference type="NCBI Taxonomy" id="1686310"/>
    <lineage>
        <taxon>Bacteria</taxon>
        <taxon>Pseudomonadati</taxon>
        <taxon>Pseudomonadota</taxon>
        <taxon>Alphaproteobacteria</taxon>
        <taxon>Hyphomicrobiales</taxon>
        <taxon>Bartonellaceae</taxon>
        <taxon>Bartonella</taxon>
    </lineage>
</organism>
<comment type="similarity">
    <text evidence="2">Belongs to the binding-protein-dependent transport system permease family. FecCD subfamily.</text>
</comment>
<evidence type="ECO:0000256" key="6">
    <source>
        <dbReference type="ARBA" id="ARBA00022989"/>
    </source>
</evidence>
<keyword evidence="5 8" id="KW-0812">Transmembrane</keyword>
<dbReference type="GO" id="GO:0033214">
    <property type="term" value="P:siderophore-iron import into cell"/>
    <property type="evidence" value="ECO:0007669"/>
    <property type="project" value="TreeGrafter"/>
</dbReference>
<dbReference type="GO" id="GO:0022857">
    <property type="term" value="F:transmembrane transporter activity"/>
    <property type="evidence" value="ECO:0007669"/>
    <property type="project" value="InterPro"/>
</dbReference>
<dbReference type="InterPro" id="IPR037294">
    <property type="entry name" value="ABC_BtuC-like"/>
</dbReference>
<dbReference type="CDD" id="cd06550">
    <property type="entry name" value="TM_ABC_iron-siderophores_like"/>
    <property type="match status" value="1"/>
</dbReference>
<evidence type="ECO:0000256" key="1">
    <source>
        <dbReference type="ARBA" id="ARBA00004651"/>
    </source>
</evidence>
<feature type="transmembrane region" description="Helical" evidence="8">
    <location>
        <begin position="262"/>
        <end position="289"/>
    </location>
</feature>
<dbReference type="Pfam" id="PF01032">
    <property type="entry name" value="FecCD"/>
    <property type="match status" value="1"/>
</dbReference>
<dbReference type="GO" id="GO:0005886">
    <property type="term" value="C:plasma membrane"/>
    <property type="evidence" value="ECO:0007669"/>
    <property type="project" value="UniProtKB-SubCell"/>
</dbReference>
<name>A0A1R0F884_9HYPH</name>
<keyword evidence="7 8" id="KW-0472">Membrane</keyword>
<dbReference type="Proteomes" id="UP000187344">
    <property type="component" value="Unassembled WGS sequence"/>
</dbReference>
<dbReference type="EMBL" id="LXYT01000002">
    <property type="protein sequence ID" value="OLY43183.1"/>
    <property type="molecule type" value="Genomic_DNA"/>
</dbReference>
<evidence type="ECO:0000313" key="9">
    <source>
        <dbReference type="EMBL" id="OLY43183.1"/>
    </source>
</evidence>
<gene>
    <name evidence="9" type="ORF">PEB0149_006050</name>
</gene>
<feature type="transmembrane region" description="Helical" evidence="8">
    <location>
        <begin position="330"/>
        <end position="351"/>
    </location>
</feature>
<dbReference type="SUPFAM" id="SSF81345">
    <property type="entry name" value="ABC transporter involved in vitamin B12 uptake, BtuC"/>
    <property type="match status" value="1"/>
</dbReference>
<protein>
    <submittedName>
        <fullName evidence="9">Iron complex transport system permease protein</fullName>
    </submittedName>
</protein>